<dbReference type="InterPro" id="IPR052163">
    <property type="entry name" value="DGC-Regulatory_Protein"/>
</dbReference>
<dbReference type="Pfam" id="PF13185">
    <property type="entry name" value="GAF_2"/>
    <property type="match status" value="1"/>
</dbReference>
<dbReference type="SMART" id="SM00267">
    <property type="entry name" value="GGDEF"/>
    <property type="match status" value="1"/>
</dbReference>
<keyword evidence="3" id="KW-1185">Reference proteome</keyword>
<dbReference type="PANTHER" id="PTHR46663:SF2">
    <property type="entry name" value="GGDEF DOMAIN-CONTAINING PROTEIN"/>
    <property type="match status" value="1"/>
</dbReference>
<dbReference type="RefSeq" id="WP_161024392.1">
    <property type="nucleotide sequence ID" value="NZ_WWCJ01000003.1"/>
</dbReference>
<comment type="caution">
    <text evidence="2">The sequence shown here is derived from an EMBL/GenBank/DDBJ whole genome shotgun (WGS) entry which is preliminary data.</text>
</comment>
<evidence type="ECO:0000313" key="2">
    <source>
        <dbReference type="EMBL" id="MYN01364.1"/>
    </source>
</evidence>
<dbReference type="SUPFAM" id="SSF55073">
    <property type="entry name" value="Nucleotide cyclase"/>
    <property type="match status" value="1"/>
</dbReference>
<dbReference type="SMART" id="SM00065">
    <property type="entry name" value="GAF"/>
    <property type="match status" value="1"/>
</dbReference>
<dbReference type="AlphaFoldDB" id="A0A6N9HCX8"/>
<dbReference type="Proteomes" id="UP000448575">
    <property type="component" value="Unassembled WGS sequence"/>
</dbReference>
<protein>
    <submittedName>
        <fullName evidence="2">Diguanylate cyclase</fullName>
    </submittedName>
</protein>
<dbReference type="InterPro" id="IPR029787">
    <property type="entry name" value="Nucleotide_cyclase"/>
</dbReference>
<dbReference type="InterPro" id="IPR000160">
    <property type="entry name" value="GGDEF_dom"/>
</dbReference>
<dbReference type="InterPro" id="IPR043128">
    <property type="entry name" value="Rev_trsase/Diguanyl_cyclase"/>
</dbReference>
<organism evidence="2 3">
    <name type="scientific">Pseudoduganella guangdongensis</name>
    <dbReference type="NCBI Taxonomy" id="2692179"/>
    <lineage>
        <taxon>Bacteria</taxon>
        <taxon>Pseudomonadati</taxon>
        <taxon>Pseudomonadota</taxon>
        <taxon>Betaproteobacteria</taxon>
        <taxon>Burkholderiales</taxon>
        <taxon>Oxalobacteraceae</taxon>
        <taxon>Telluria group</taxon>
        <taxon>Pseudoduganella</taxon>
    </lineage>
</organism>
<dbReference type="Gene3D" id="3.30.70.270">
    <property type="match status" value="1"/>
</dbReference>
<feature type="domain" description="GGDEF" evidence="1">
    <location>
        <begin position="206"/>
        <end position="317"/>
    </location>
</feature>
<accession>A0A6N9HCX8</accession>
<evidence type="ECO:0000259" key="1">
    <source>
        <dbReference type="PROSITE" id="PS50887"/>
    </source>
</evidence>
<gene>
    <name evidence="2" type="ORF">GTP41_04540</name>
</gene>
<dbReference type="NCBIfam" id="TIGR00254">
    <property type="entry name" value="GGDEF"/>
    <property type="match status" value="1"/>
</dbReference>
<sequence>MSDRLDLPPSKLVAIIDAQLELARVGPSFGNLMDCAVLKAAQLTGADGAVIELVEGSEVVYRAACGLAEPQLGLRMQIKGSLSGHVLTTRQAAVCADSETDERVNREACRRVGLRSMAILPLLFGEHAGGVLKLAWREPRPFDQDEVALGQAITDMTAAMMFHASQEGPHVLQRKVTQDPATGLANRSSFYEQLRVRLDDAITRGGHVGVMVARVRPWRKEVMAELARRFTAECREGDVLARLGGDEFGVILSLAARRSIVQSQVSRFSHAASAQSVLLPDGEKIDAVVQFGSALFPEDGNGVSDLLLAARAAPPAG</sequence>
<dbReference type="PROSITE" id="PS50887">
    <property type="entry name" value="GGDEF"/>
    <property type="match status" value="1"/>
</dbReference>
<dbReference type="InterPro" id="IPR029016">
    <property type="entry name" value="GAF-like_dom_sf"/>
</dbReference>
<dbReference type="Pfam" id="PF00990">
    <property type="entry name" value="GGDEF"/>
    <property type="match status" value="1"/>
</dbReference>
<proteinExistence type="predicted"/>
<evidence type="ECO:0000313" key="3">
    <source>
        <dbReference type="Proteomes" id="UP000448575"/>
    </source>
</evidence>
<dbReference type="Gene3D" id="3.30.450.40">
    <property type="match status" value="1"/>
</dbReference>
<dbReference type="PANTHER" id="PTHR46663">
    <property type="entry name" value="DIGUANYLATE CYCLASE DGCT-RELATED"/>
    <property type="match status" value="1"/>
</dbReference>
<name>A0A6N9HCX8_9BURK</name>
<dbReference type="EMBL" id="WWCJ01000003">
    <property type="protein sequence ID" value="MYN01364.1"/>
    <property type="molecule type" value="Genomic_DNA"/>
</dbReference>
<reference evidence="2 3" key="1">
    <citation type="submission" date="2019-12" db="EMBL/GenBank/DDBJ databases">
        <title>Novel species isolated from a subtropical stream in China.</title>
        <authorList>
            <person name="Lu H."/>
        </authorList>
    </citation>
    <scope>NUCLEOTIDE SEQUENCE [LARGE SCALE GENOMIC DNA]</scope>
    <source>
        <strain evidence="2 3">DS3</strain>
    </source>
</reference>
<dbReference type="InterPro" id="IPR003018">
    <property type="entry name" value="GAF"/>
</dbReference>
<dbReference type="SUPFAM" id="SSF55781">
    <property type="entry name" value="GAF domain-like"/>
    <property type="match status" value="1"/>
</dbReference>